<name>A0A9Q0M6A8_BLOTA</name>
<keyword evidence="2" id="KW-0808">Transferase</keyword>
<evidence type="ECO:0000259" key="5">
    <source>
        <dbReference type="Pfam" id="PF16076"/>
    </source>
</evidence>
<dbReference type="Pfam" id="PF16076">
    <property type="entry name" value="Acyltransf_C"/>
    <property type="match status" value="1"/>
</dbReference>
<keyword evidence="7" id="KW-1185">Reference proteome</keyword>
<evidence type="ECO:0000313" key="7">
    <source>
        <dbReference type="Proteomes" id="UP001142055"/>
    </source>
</evidence>
<dbReference type="PANTHER" id="PTHR10983:SF2">
    <property type="entry name" value="ACYL-COA:LYSOPHOSPHATIDYLGLYCEROL ACYLTRANSFERASE 1"/>
    <property type="match status" value="1"/>
</dbReference>
<evidence type="ECO:0000256" key="1">
    <source>
        <dbReference type="ARBA" id="ARBA00008655"/>
    </source>
</evidence>
<comment type="similarity">
    <text evidence="1">Belongs to the 1-acyl-sn-glycerol-3-phosphate acyltransferase family.</text>
</comment>
<proteinExistence type="inferred from homology"/>
<dbReference type="GO" id="GO:0036149">
    <property type="term" value="P:phosphatidylinositol acyl-chain remodeling"/>
    <property type="evidence" value="ECO:0007669"/>
    <property type="project" value="TreeGrafter"/>
</dbReference>
<dbReference type="EMBL" id="JAPWDV010000003">
    <property type="protein sequence ID" value="KAJ6218165.1"/>
    <property type="molecule type" value="Genomic_DNA"/>
</dbReference>
<evidence type="ECO:0000256" key="4">
    <source>
        <dbReference type="SAM" id="MobiDB-lite"/>
    </source>
</evidence>
<organism evidence="6 7">
    <name type="scientific">Blomia tropicalis</name>
    <name type="common">Mite</name>
    <dbReference type="NCBI Taxonomy" id="40697"/>
    <lineage>
        <taxon>Eukaryota</taxon>
        <taxon>Metazoa</taxon>
        <taxon>Ecdysozoa</taxon>
        <taxon>Arthropoda</taxon>
        <taxon>Chelicerata</taxon>
        <taxon>Arachnida</taxon>
        <taxon>Acari</taxon>
        <taxon>Acariformes</taxon>
        <taxon>Sarcoptiformes</taxon>
        <taxon>Astigmata</taxon>
        <taxon>Glycyphagoidea</taxon>
        <taxon>Echimyopodidae</taxon>
        <taxon>Blomia</taxon>
    </lineage>
</organism>
<dbReference type="PANTHER" id="PTHR10983">
    <property type="entry name" value="1-ACYLGLYCEROL-3-PHOSPHATE ACYLTRANSFERASE-RELATED"/>
    <property type="match status" value="1"/>
</dbReference>
<dbReference type="GO" id="GO:0016746">
    <property type="term" value="F:acyltransferase activity"/>
    <property type="evidence" value="ECO:0007669"/>
    <property type="project" value="UniProtKB-KW"/>
</dbReference>
<keyword evidence="3" id="KW-0012">Acyltransferase</keyword>
<feature type="region of interest" description="Disordered" evidence="4">
    <location>
        <begin position="218"/>
        <end position="253"/>
    </location>
</feature>
<evidence type="ECO:0000313" key="6">
    <source>
        <dbReference type="EMBL" id="KAJ6218165.1"/>
    </source>
</evidence>
<feature type="domain" description="Acyltransferase C-terminal" evidence="5">
    <location>
        <begin position="167"/>
        <end position="230"/>
    </location>
</feature>
<evidence type="ECO:0000256" key="3">
    <source>
        <dbReference type="ARBA" id="ARBA00023315"/>
    </source>
</evidence>
<dbReference type="GO" id="GO:0005783">
    <property type="term" value="C:endoplasmic reticulum"/>
    <property type="evidence" value="ECO:0007669"/>
    <property type="project" value="TreeGrafter"/>
</dbReference>
<sequence>MIYYVDNSNLHSFARCLINHPNVRILLLANHQSTADVPLMMQSFTSKTEFILLWVMDAVFKWTNFGIVSQTHGDYFLNTKQYKSGALLKHCSLDYARLKNLGFRYKRQKSSNSFAIKKNLPMLTNVTYPRFGAYNELMDPLLHVTHVVDLTICYDDVEHPPSIVDIIGGRRVTEIHFYYRIHAIKDNPEIRTEAWLRELWQAKDRFLAAYYSEQQLKKQRRRASSRTSTSLSGSFNSKSSYSSMSKRDPIQFTPNEQIPMLNEEVNVTNGLSTKKDSAAINGNENSVSNNVTIKSNVDLIQLDNDISSSEKEVVINANNGANFNQQPMPKSQNQTIPLSFQRQNRQLHLFEIRVMQSN</sequence>
<evidence type="ECO:0000256" key="2">
    <source>
        <dbReference type="ARBA" id="ARBA00022679"/>
    </source>
</evidence>
<dbReference type="InterPro" id="IPR032098">
    <property type="entry name" value="Acyltransf_C"/>
</dbReference>
<feature type="compositionally biased region" description="Low complexity" evidence="4">
    <location>
        <begin position="225"/>
        <end position="244"/>
    </location>
</feature>
<reference evidence="6" key="1">
    <citation type="submission" date="2022-12" db="EMBL/GenBank/DDBJ databases">
        <title>Genome assemblies of Blomia tropicalis.</title>
        <authorList>
            <person name="Cui Y."/>
        </authorList>
    </citation>
    <scope>NUCLEOTIDE SEQUENCE</scope>
    <source>
        <tissue evidence="6">Adult mites</tissue>
    </source>
</reference>
<gene>
    <name evidence="6" type="ORF">RDWZM_009322</name>
</gene>
<dbReference type="Proteomes" id="UP001142055">
    <property type="component" value="Chromosome 3"/>
</dbReference>
<accession>A0A9Q0M6A8</accession>
<comment type="caution">
    <text evidence="6">The sequence shown here is derived from an EMBL/GenBank/DDBJ whole genome shotgun (WGS) entry which is preliminary data.</text>
</comment>
<protein>
    <recommendedName>
        <fullName evidence="5">Acyltransferase C-terminal domain-containing protein</fullName>
    </recommendedName>
</protein>
<dbReference type="AlphaFoldDB" id="A0A9Q0M6A8"/>
<dbReference type="CDD" id="cd07990">
    <property type="entry name" value="LPLAT_LCLAT1-like"/>
    <property type="match status" value="1"/>
</dbReference>